<gene>
    <name evidence="16" type="ORF">L596_003545</name>
</gene>
<keyword evidence="5" id="KW-0130">Cell adhesion</keyword>
<keyword evidence="3 13" id="KW-0732">Signal</keyword>
<evidence type="ECO:0000256" key="9">
    <source>
        <dbReference type="ARBA" id="ARBA00023180"/>
    </source>
</evidence>
<dbReference type="Gene3D" id="2.60.40.10">
    <property type="entry name" value="Immunoglobulins"/>
    <property type="match status" value="7"/>
</dbReference>
<dbReference type="InterPro" id="IPR007110">
    <property type="entry name" value="Ig-like_dom"/>
</dbReference>
<dbReference type="SUPFAM" id="SSF49265">
    <property type="entry name" value="Fibronectin type III"/>
    <property type="match status" value="1"/>
</dbReference>
<dbReference type="InterPro" id="IPR013783">
    <property type="entry name" value="Ig-like_fold"/>
</dbReference>
<sequence>MPPLASLLFLLFMAISSIPAQAFYVHISPAPTGGKITKRTGDNLMVICHVRDLDNKPEKITIQWYRDNEVISGSGRITAYQRSYLNQLLFVTPATADSGPYKCVVSVDGVEQTAETTITFIEAARFVNPQLEQHPEEGTDAKIVCDVEGDDSLEIFWQFQGDNIHEESPRGYEFNDRGMLVIPHYSAAQDDGVYTCNAALFSTFESLSINVTGYAKPEITVCNGPNGNRALEGHPARFECQATGKPKPSYVWLHEKDGAATELKSSDKYTLHDGLLIIESVSLLDGGEYVCVATNDLREARRSVAISIFQKPRVEHIGDTTIQQGHLMELTCRYSGDGTINVTWFFDEQPIPATQVQHDNIHDSSSDEDGSDDDYAGRMRRQPSHKMVEHIEGGLKLRIGAATQADAGKYTCVAENEAGKAQESTTLLITHGPYMISKSGDNIRSFEGNTVVLFCEVSAIPPPTWSWTLDDEEISANGHSIAFEHQPTSSHLRVQTSSASDFGKYKCAAENDYGKIESTPMVVQQIFPPAVPADIDCSGKTFPNYAKCVVGGYRSANFDHLPTKLFVRYALEEEASSEEFSWEEDSTLAEIPYDLEFEINGLLPSKKYVLRVQASNEAGASQFSAAVEIETTDPWRPAKISAVTIDCGVPCIVSWAPANDHGSKVTTYRLTLRKVDRDSGEATGTKTVLEVDGADSKIDLSGLKSHSKYELSLVSENDVGESEPMISHFETSDLSQGSSILTNAKTFTLFVACGLTIVVILLLVDLSCYCTNRCGLLACFCANCLGRSGGNQKSRDIERANRGESNRLLEDAKPDGVTIRLIDVLRRGNVRGPSSTSV</sequence>
<evidence type="ECO:0000256" key="6">
    <source>
        <dbReference type="ARBA" id="ARBA00022989"/>
    </source>
</evidence>
<reference evidence="16 17" key="2">
    <citation type="journal article" date="2019" name="G3 (Bethesda)">
        <title>Hybrid Assembly of the Genome of the Entomopathogenic Nematode Steinernema carpocapsae Identifies the X-Chromosome.</title>
        <authorList>
            <person name="Serra L."/>
            <person name="Macchietto M."/>
            <person name="Macias-Munoz A."/>
            <person name="McGill C.J."/>
            <person name="Rodriguez I.M."/>
            <person name="Rodriguez B."/>
            <person name="Murad R."/>
            <person name="Mortazavi A."/>
        </authorList>
    </citation>
    <scope>NUCLEOTIDE SEQUENCE [LARGE SCALE GENOMIC DNA]</scope>
    <source>
        <strain evidence="16 17">ALL</strain>
    </source>
</reference>
<dbReference type="InterPro" id="IPR003598">
    <property type="entry name" value="Ig_sub2"/>
</dbReference>
<dbReference type="CDD" id="cd00063">
    <property type="entry name" value="FN3"/>
    <property type="match status" value="2"/>
</dbReference>
<dbReference type="Pfam" id="PF13895">
    <property type="entry name" value="Ig_2"/>
    <property type="match status" value="1"/>
</dbReference>
<protein>
    <submittedName>
        <fullName evidence="16">Uncharacterized protein</fullName>
    </submittedName>
</protein>
<dbReference type="CDD" id="cd00096">
    <property type="entry name" value="Ig"/>
    <property type="match status" value="2"/>
</dbReference>
<keyword evidence="2 12" id="KW-0812">Transmembrane</keyword>
<dbReference type="InterPro" id="IPR050958">
    <property type="entry name" value="Cell_Adh-Cytoskel_Orgn"/>
</dbReference>
<feature type="chain" id="PRO_5020428474" evidence="13">
    <location>
        <begin position="23"/>
        <end position="838"/>
    </location>
</feature>
<feature type="domain" description="Ig-like" evidence="14">
    <location>
        <begin position="433"/>
        <end position="523"/>
    </location>
</feature>
<keyword evidence="9" id="KW-0325">Glycoprotein</keyword>
<accession>A0A4U8USS8</accession>
<evidence type="ECO:0000259" key="14">
    <source>
        <dbReference type="PROSITE" id="PS50835"/>
    </source>
</evidence>
<organism evidence="16 17">
    <name type="scientific">Steinernema carpocapsae</name>
    <name type="common">Entomopathogenic nematode</name>
    <dbReference type="NCBI Taxonomy" id="34508"/>
    <lineage>
        <taxon>Eukaryota</taxon>
        <taxon>Metazoa</taxon>
        <taxon>Ecdysozoa</taxon>
        <taxon>Nematoda</taxon>
        <taxon>Chromadorea</taxon>
        <taxon>Rhabditida</taxon>
        <taxon>Tylenchina</taxon>
        <taxon>Panagrolaimomorpha</taxon>
        <taxon>Strongyloidoidea</taxon>
        <taxon>Steinernematidae</taxon>
        <taxon>Steinernema</taxon>
    </lineage>
</organism>
<evidence type="ECO:0000256" key="3">
    <source>
        <dbReference type="ARBA" id="ARBA00022729"/>
    </source>
</evidence>
<dbReference type="SMART" id="SM00409">
    <property type="entry name" value="IG"/>
    <property type="match status" value="5"/>
</dbReference>
<keyword evidence="4" id="KW-0677">Repeat</keyword>
<dbReference type="GO" id="GO:0008046">
    <property type="term" value="F:axon guidance receptor activity"/>
    <property type="evidence" value="ECO:0007669"/>
    <property type="project" value="TreeGrafter"/>
</dbReference>
<evidence type="ECO:0000256" key="7">
    <source>
        <dbReference type="ARBA" id="ARBA00023136"/>
    </source>
</evidence>
<dbReference type="InterPro" id="IPR003599">
    <property type="entry name" value="Ig_sub"/>
</dbReference>
<comment type="caution">
    <text evidence="16">The sequence shown here is derived from an EMBL/GenBank/DDBJ whole genome shotgun (WGS) entry which is preliminary data.</text>
</comment>
<evidence type="ECO:0000256" key="8">
    <source>
        <dbReference type="ARBA" id="ARBA00023157"/>
    </source>
</evidence>
<dbReference type="GO" id="GO:0007156">
    <property type="term" value="P:homophilic cell adhesion via plasma membrane adhesion molecules"/>
    <property type="evidence" value="ECO:0007669"/>
    <property type="project" value="TreeGrafter"/>
</dbReference>
<dbReference type="InterPro" id="IPR009138">
    <property type="entry name" value="Neural_cell_adh"/>
</dbReference>
<dbReference type="PROSITE" id="PS50853">
    <property type="entry name" value="FN3"/>
    <property type="match status" value="2"/>
</dbReference>
<dbReference type="GO" id="GO:0050808">
    <property type="term" value="P:synapse organization"/>
    <property type="evidence" value="ECO:0007669"/>
    <property type="project" value="TreeGrafter"/>
</dbReference>
<dbReference type="EMBL" id="AZBU02000001">
    <property type="protein sequence ID" value="TMS36360.1"/>
    <property type="molecule type" value="Genomic_DNA"/>
</dbReference>
<feature type="domain" description="Ig-like" evidence="14">
    <location>
        <begin position="312"/>
        <end position="430"/>
    </location>
</feature>
<keyword evidence="8" id="KW-1015">Disulfide bond</keyword>
<feature type="region of interest" description="Disordered" evidence="11">
    <location>
        <begin position="356"/>
        <end position="382"/>
    </location>
</feature>
<dbReference type="GO" id="GO:0043025">
    <property type="term" value="C:neuronal cell body"/>
    <property type="evidence" value="ECO:0007669"/>
    <property type="project" value="TreeGrafter"/>
</dbReference>
<dbReference type="SMART" id="SM00060">
    <property type="entry name" value="FN3"/>
    <property type="match status" value="2"/>
</dbReference>
<evidence type="ECO:0000256" key="11">
    <source>
        <dbReference type="SAM" id="MobiDB-lite"/>
    </source>
</evidence>
<feature type="signal peptide" evidence="13">
    <location>
        <begin position="1"/>
        <end position="22"/>
    </location>
</feature>
<evidence type="ECO:0000256" key="1">
    <source>
        <dbReference type="ARBA" id="ARBA00004167"/>
    </source>
</evidence>
<dbReference type="InterPro" id="IPR036116">
    <property type="entry name" value="FN3_sf"/>
</dbReference>
<evidence type="ECO:0000256" key="10">
    <source>
        <dbReference type="ARBA" id="ARBA00023319"/>
    </source>
</evidence>
<dbReference type="SMART" id="SM00408">
    <property type="entry name" value="IGc2"/>
    <property type="match status" value="4"/>
</dbReference>
<dbReference type="PROSITE" id="PS50835">
    <property type="entry name" value="IG_LIKE"/>
    <property type="match status" value="5"/>
</dbReference>
<feature type="domain" description="Ig-like" evidence="14">
    <location>
        <begin position="217"/>
        <end position="307"/>
    </location>
</feature>
<evidence type="ECO:0000313" key="17">
    <source>
        <dbReference type="Proteomes" id="UP000298663"/>
    </source>
</evidence>
<dbReference type="Pfam" id="PF07679">
    <property type="entry name" value="I-set"/>
    <property type="match status" value="2"/>
</dbReference>
<dbReference type="SUPFAM" id="SSF48726">
    <property type="entry name" value="Immunoglobulin"/>
    <property type="match status" value="4"/>
</dbReference>
<evidence type="ECO:0000256" key="2">
    <source>
        <dbReference type="ARBA" id="ARBA00022692"/>
    </source>
</evidence>
<reference evidence="16 17" key="1">
    <citation type="journal article" date="2015" name="Genome Biol.">
        <title>Comparative genomics of Steinernema reveals deeply conserved gene regulatory networks.</title>
        <authorList>
            <person name="Dillman A.R."/>
            <person name="Macchietto M."/>
            <person name="Porter C.F."/>
            <person name="Rogers A."/>
            <person name="Williams B."/>
            <person name="Antoshechkin I."/>
            <person name="Lee M.M."/>
            <person name="Goodwin Z."/>
            <person name="Lu X."/>
            <person name="Lewis E.E."/>
            <person name="Goodrich-Blair H."/>
            <person name="Stock S.P."/>
            <person name="Adams B.J."/>
            <person name="Sternberg P.W."/>
            <person name="Mortazavi A."/>
        </authorList>
    </citation>
    <scope>NUCLEOTIDE SEQUENCE [LARGE SCALE GENOMIC DNA]</scope>
    <source>
        <strain evidence="16 17">ALL</strain>
    </source>
</reference>
<name>A0A4U8USS8_STECR</name>
<dbReference type="FunFam" id="2.60.40.10:FF:000032">
    <property type="entry name" value="palladin isoform X1"/>
    <property type="match status" value="2"/>
</dbReference>
<feature type="transmembrane region" description="Helical" evidence="12">
    <location>
        <begin position="746"/>
        <end position="764"/>
    </location>
</feature>
<dbReference type="InterPro" id="IPR003961">
    <property type="entry name" value="FN3_dom"/>
</dbReference>
<comment type="subcellular location">
    <subcellularLocation>
        <location evidence="1">Membrane</location>
        <topology evidence="1">Single-pass membrane protein</topology>
    </subcellularLocation>
</comment>
<keyword evidence="6 12" id="KW-1133">Transmembrane helix</keyword>
<evidence type="ECO:0000259" key="15">
    <source>
        <dbReference type="PROSITE" id="PS50853"/>
    </source>
</evidence>
<keyword evidence="7 12" id="KW-0472">Membrane</keyword>
<evidence type="ECO:0000256" key="13">
    <source>
        <dbReference type="SAM" id="SignalP"/>
    </source>
</evidence>
<feature type="domain" description="Fibronectin type-III" evidence="15">
    <location>
        <begin position="636"/>
        <end position="735"/>
    </location>
</feature>
<dbReference type="STRING" id="34508.A0A4U8USS8"/>
<feature type="domain" description="Ig-like" evidence="14">
    <location>
        <begin position="19"/>
        <end position="119"/>
    </location>
</feature>
<evidence type="ECO:0000256" key="5">
    <source>
        <dbReference type="ARBA" id="ARBA00022889"/>
    </source>
</evidence>
<dbReference type="GO" id="GO:0005886">
    <property type="term" value="C:plasma membrane"/>
    <property type="evidence" value="ECO:0007669"/>
    <property type="project" value="UniProtKB-ARBA"/>
</dbReference>
<evidence type="ECO:0000313" key="16">
    <source>
        <dbReference type="EMBL" id="TMS36360.1"/>
    </source>
</evidence>
<feature type="domain" description="Fibronectin type-III" evidence="15">
    <location>
        <begin position="531"/>
        <end position="634"/>
    </location>
</feature>
<dbReference type="GO" id="GO:0030424">
    <property type="term" value="C:axon"/>
    <property type="evidence" value="ECO:0007669"/>
    <property type="project" value="TreeGrafter"/>
</dbReference>
<dbReference type="Pfam" id="PF13927">
    <property type="entry name" value="Ig_3"/>
    <property type="match status" value="2"/>
</dbReference>
<keyword evidence="10" id="KW-0393">Immunoglobulin domain</keyword>
<feature type="domain" description="Ig-like" evidence="14">
    <location>
        <begin position="137"/>
        <end position="212"/>
    </location>
</feature>
<dbReference type="InterPro" id="IPR013098">
    <property type="entry name" value="Ig_I-set"/>
</dbReference>
<proteinExistence type="predicted"/>
<dbReference type="Pfam" id="PF00041">
    <property type="entry name" value="fn3"/>
    <property type="match status" value="1"/>
</dbReference>
<dbReference type="Proteomes" id="UP000298663">
    <property type="component" value="Unassembled WGS sequence"/>
</dbReference>
<dbReference type="PANTHER" id="PTHR45080">
    <property type="entry name" value="CONTACTIN 5"/>
    <property type="match status" value="1"/>
</dbReference>
<evidence type="ECO:0000256" key="12">
    <source>
        <dbReference type="SAM" id="Phobius"/>
    </source>
</evidence>
<dbReference type="OrthoDB" id="428111at2759"/>
<evidence type="ECO:0000256" key="4">
    <source>
        <dbReference type="ARBA" id="ARBA00022737"/>
    </source>
</evidence>
<dbReference type="InterPro" id="IPR036179">
    <property type="entry name" value="Ig-like_dom_sf"/>
</dbReference>
<dbReference type="PANTHER" id="PTHR45080:SF8">
    <property type="entry name" value="IG-LIKE DOMAIN-CONTAINING PROTEIN"/>
    <property type="match status" value="1"/>
</dbReference>
<dbReference type="PRINTS" id="PR01838">
    <property type="entry name" value="NCAMFAMILY"/>
</dbReference>
<dbReference type="AlphaFoldDB" id="A0A4U8USS8"/>
<keyword evidence="17" id="KW-1185">Reference proteome</keyword>